<feature type="transmembrane region" description="Helical" evidence="7">
    <location>
        <begin position="24"/>
        <end position="44"/>
    </location>
</feature>
<dbReference type="Proteomes" id="UP000245207">
    <property type="component" value="Unassembled WGS sequence"/>
</dbReference>
<evidence type="ECO:0000256" key="3">
    <source>
        <dbReference type="ARBA" id="ARBA00022692"/>
    </source>
</evidence>
<sequence>MGSFILAIILVMKHLGKTSKRLRFLRAGGPLTAVVLGTAFVKIFHPSSISLVGDIPQGLPPFSFPKDFSNVKSLIPTSFLITGVAILESVGIAKALAAKNGYELDSNQELFGLGVANICGSCFSAYPSTGSFSRSAVNHESGAKTGLSGIIMGVIMACALLFMTPLFEFIPQCALAAIVISAVIGLVDYDEAIFLCRVDKKDFFLWTVTFATTLFLGIEIGVLVGVGFSLAFVIHESANPHIAVLGRLPGTTVYRNIQQYPEAYTYNGIVIVRIDAPIYFANTSYIKDRLREYEIVVDQSSKRGPEVERIYFVILEMAPVTYVDSSAVQALKELYQEYNSRDIQIAIANPNREVLLTLAKSGFIEQVGKEWCFVRVHDAVQVCLQHVPTSNSTPKVPESPSDRSSRFLERLGARRKEDLSTSEMESGERDSSVSKDSNPQLEPLLSRKSH</sequence>
<dbReference type="GO" id="GO:0016020">
    <property type="term" value="C:membrane"/>
    <property type="evidence" value="ECO:0007669"/>
    <property type="project" value="UniProtKB-SubCell"/>
</dbReference>
<dbReference type="PANTHER" id="PTHR11814">
    <property type="entry name" value="SULFATE TRANSPORTER"/>
    <property type="match status" value="1"/>
</dbReference>
<dbReference type="CDD" id="cd07042">
    <property type="entry name" value="STAS_SulP_like_sulfate_transporter"/>
    <property type="match status" value="1"/>
</dbReference>
<dbReference type="InterPro" id="IPR036513">
    <property type="entry name" value="STAS_dom_sf"/>
</dbReference>
<protein>
    <submittedName>
        <fullName evidence="9">Sulfate transporter 4,2</fullName>
    </submittedName>
</protein>
<feature type="compositionally biased region" description="Basic and acidic residues" evidence="6">
    <location>
        <begin position="400"/>
        <end position="419"/>
    </location>
</feature>
<dbReference type="Pfam" id="PF01740">
    <property type="entry name" value="STAS"/>
    <property type="match status" value="1"/>
</dbReference>
<reference evidence="9 10" key="1">
    <citation type="journal article" date="2018" name="Mol. Plant">
        <title>The genome of Artemisia annua provides insight into the evolution of Asteraceae family and artemisinin biosynthesis.</title>
        <authorList>
            <person name="Shen Q."/>
            <person name="Zhang L."/>
            <person name="Liao Z."/>
            <person name="Wang S."/>
            <person name="Yan T."/>
            <person name="Shi P."/>
            <person name="Liu M."/>
            <person name="Fu X."/>
            <person name="Pan Q."/>
            <person name="Wang Y."/>
            <person name="Lv Z."/>
            <person name="Lu X."/>
            <person name="Zhang F."/>
            <person name="Jiang W."/>
            <person name="Ma Y."/>
            <person name="Chen M."/>
            <person name="Hao X."/>
            <person name="Li L."/>
            <person name="Tang Y."/>
            <person name="Lv G."/>
            <person name="Zhou Y."/>
            <person name="Sun X."/>
            <person name="Brodelius P.E."/>
            <person name="Rose J.K.C."/>
            <person name="Tang K."/>
        </authorList>
    </citation>
    <scope>NUCLEOTIDE SEQUENCE [LARGE SCALE GENOMIC DNA]</scope>
    <source>
        <strain evidence="10">cv. Huhao1</strain>
        <tissue evidence="9">Leaf</tissue>
    </source>
</reference>
<feature type="region of interest" description="Disordered" evidence="6">
    <location>
        <begin position="388"/>
        <end position="450"/>
    </location>
</feature>
<evidence type="ECO:0000256" key="4">
    <source>
        <dbReference type="ARBA" id="ARBA00022989"/>
    </source>
</evidence>
<feature type="transmembrane region" description="Helical" evidence="7">
    <location>
        <begin position="203"/>
        <end position="234"/>
    </location>
</feature>
<dbReference type="PROSITE" id="PS50801">
    <property type="entry name" value="STAS"/>
    <property type="match status" value="1"/>
</dbReference>
<evidence type="ECO:0000256" key="6">
    <source>
        <dbReference type="SAM" id="MobiDB-lite"/>
    </source>
</evidence>
<dbReference type="FunFam" id="3.30.750.24:FF:000002">
    <property type="entry name" value="Sulfate transporter 31"/>
    <property type="match status" value="1"/>
</dbReference>
<dbReference type="GO" id="GO:0055085">
    <property type="term" value="P:transmembrane transport"/>
    <property type="evidence" value="ECO:0007669"/>
    <property type="project" value="InterPro"/>
</dbReference>
<dbReference type="Gene3D" id="3.30.750.24">
    <property type="entry name" value="STAS domain"/>
    <property type="match status" value="1"/>
</dbReference>
<keyword evidence="4 7" id="KW-1133">Transmembrane helix</keyword>
<keyword evidence="3 7" id="KW-0812">Transmembrane</keyword>
<evidence type="ECO:0000256" key="5">
    <source>
        <dbReference type="ARBA" id="ARBA00023136"/>
    </source>
</evidence>
<evidence type="ECO:0000313" key="10">
    <source>
        <dbReference type="Proteomes" id="UP000245207"/>
    </source>
</evidence>
<keyword evidence="2" id="KW-0813">Transport</keyword>
<evidence type="ECO:0000256" key="1">
    <source>
        <dbReference type="ARBA" id="ARBA00004141"/>
    </source>
</evidence>
<feature type="transmembrane region" description="Helical" evidence="7">
    <location>
        <begin position="146"/>
        <end position="162"/>
    </location>
</feature>
<evidence type="ECO:0000256" key="2">
    <source>
        <dbReference type="ARBA" id="ARBA00022448"/>
    </source>
</evidence>
<evidence type="ECO:0000256" key="7">
    <source>
        <dbReference type="SAM" id="Phobius"/>
    </source>
</evidence>
<comment type="caution">
    <text evidence="9">The sequence shown here is derived from an EMBL/GenBank/DDBJ whole genome shotgun (WGS) entry which is preliminary data.</text>
</comment>
<gene>
    <name evidence="9" type="ORF">CTI12_AA097910</name>
</gene>
<feature type="transmembrane region" description="Helical" evidence="7">
    <location>
        <begin position="74"/>
        <end position="97"/>
    </location>
</feature>
<keyword evidence="5 7" id="KW-0472">Membrane</keyword>
<dbReference type="Pfam" id="PF00916">
    <property type="entry name" value="Sulfate_transp"/>
    <property type="match status" value="1"/>
</dbReference>
<accession>A0A2U1PY51</accession>
<feature type="domain" description="STAS" evidence="8">
    <location>
        <begin position="259"/>
        <end position="383"/>
    </location>
</feature>
<proteinExistence type="predicted"/>
<dbReference type="SUPFAM" id="SSF52091">
    <property type="entry name" value="SpoIIaa-like"/>
    <property type="match status" value="1"/>
</dbReference>
<evidence type="ECO:0000313" key="9">
    <source>
        <dbReference type="EMBL" id="PWA90700.1"/>
    </source>
</evidence>
<name>A0A2U1PY51_ARTAN</name>
<evidence type="ECO:0000259" key="8">
    <source>
        <dbReference type="PROSITE" id="PS50801"/>
    </source>
</evidence>
<keyword evidence="10" id="KW-1185">Reference proteome</keyword>
<dbReference type="InterPro" id="IPR002645">
    <property type="entry name" value="STAS_dom"/>
</dbReference>
<dbReference type="AlphaFoldDB" id="A0A2U1PY51"/>
<dbReference type="OrthoDB" id="288203at2759"/>
<dbReference type="InterPro" id="IPR011547">
    <property type="entry name" value="SLC26A/SulP_dom"/>
</dbReference>
<dbReference type="InterPro" id="IPR001902">
    <property type="entry name" value="SLC26A/SulP_fam"/>
</dbReference>
<feature type="transmembrane region" description="Helical" evidence="7">
    <location>
        <begin position="169"/>
        <end position="187"/>
    </location>
</feature>
<organism evidence="9 10">
    <name type="scientific">Artemisia annua</name>
    <name type="common">Sweet wormwood</name>
    <dbReference type="NCBI Taxonomy" id="35608"/>
    <lineage>
        <taxon>Eukaryota</taxon>
        <taxon>Viridiplantae</taxon>
        <taxon>Streptophyta</taxon>
        <taxon>Embryophyta</taxon>
        <taxon>Tracheophyta</taxon>
        <taxon>Spermatophyta</taxon>
        <taxon>Magnoliopsida</taxon>
        <taxon>eudicotyledons</taxon>
        <taxon>Gunneridae</taxon>
        <taxon>Pentapetalae</taxon>
        <taxon>asterids</taxon>
        <taxon>campanulids</taxon>
        <taxon>Asterales</taxon>
        <taxon>Asteraceae</taxon>
        <taxon>Asteroideae</taxon>
        <taxon>Anthemideae</taxon>
        <taxon>Artemisiinae</taxon>
        <taxon>Artemisia</taxon>
    </lineage>
</organism>
<comment type="subcellular location">
    <subcellularLocation>
        <location evidence="1">Membrane</location>
        <topology evidence="1">Multi-pass membrane protein</topology>
    </subcellularLocation>
</comment>
<dbReference type="EMBL" id="PKPP01000607">
    <property type="protein sequence ID" value="PWA90700.1"/>
    <property type="molecule type" value="Genomic_DNA"/>
</dbReference>